<evidence type="ECO:0000313" key="1">
    <source>
        <dbReference type="EMBL" id="GFY38363.1"/>
    </source>
</evidence>
<keyword evidence="2" id="KW-1185">Reference proteome</keyword>
<reference evidence="1" key="1">
    <citation type="submission" date="2020-08" db="EMBL/GenBank/DDBJ databases">
        <title>Multicomponent nature underlies the extraordinary mechanical properties of spider dragline silk.</title>
        <authorList>
            <person name="Kono N."/>
            <person name="Nakamura H."/>
            <person name="Mori M."/>
            <person name="Yoshida Y."/>
            <person name="Ohtoshi R."/>
            <person name="Malay A.D."/>
            <person name="Moran D.A.P."/>
            <person name="Tomita M."/>
            <person name="Numata K."/>
            <person name="Arakawa K."/>
        </authorList>
    </citation>
    <scope>NUCLEOTIDE SEQUENCE</scope>
</reference>
<gene>
    <name evidence="1" type="ORF">TNIN_244381</name>
</gene>
<sequence>MRPKINFRTHFAQRDTFEGSLDSLDFITLKGMKILVLLLEEMGKRYGGKCPRLDWVDSTEEAQETELVALRKINRILSTELEGTRKENAASS</sequence>
<dbReference type="EMBL" id="BMAV01000807">
    <property type="protein sequence ID" value="GFY38363.1"/>
    <property type="molecule type" value="Genomic_DNA"/>
</dbReference>
<organism evidence="1 2">
    <name type="scientific">Trichonephila inaurata madagascariensis</name>
    <dbReference type="NCBI Taxonomy" id="2747483"/>
    <lineage>
        <taxon>Eukaryota</taxon>
        <taxon>Metazoa</taxon>
        <taxon>Ecdysozoa</taxon>
        <taxon>Arthropoda</taxon>
        <taxon>Chelicerata</taxon>
        <taxon>Arachnida</taxon>
        <taxon>Araneae</taxon>
        <taxon>Araneomorphae</taxon>
        <taxon>Entelegynae</taxon>
        <taxon>Araneoidea</taxon>
        <taxon>Nephilidae</taxon>
        <taxon>Trichonephila</taxon>
        <taxon>Trichonephila inaurata</taxon>
    </lineage>
</organism>
<comment type="caution">
    <text evidence="1">The sequence shown here is derived from an EMBL/GenBank/DDBJ whole genome shotgun (WGS) entry which is preliminary data.</text>
</comment>
<dbReference type="AlphaFoldDB" id="A0A8X6WNE9"/>
<accession>A0A8X6WNE9</accession>
<proteinExistence type="predicted"/>
<dbReference type="Proteomes" id="UP000886998">
    <property type="component" value="Unassembled WGS sequence"/>
</dbReference>
<evidence type="ECO:0000313" key="2">
    <source>
        <dbReference type="Proteomes" id="UP000886998"/>
    </source>
</evidence>
<name>A0A8X6WNE9_9ARAC</name>
<protein>
    <submittedName>
        <fullName evidence="1">Uncharacterized protein</fullName>
    </submittedName>
</protein>